<dbReference type="PANTHER" id="PTHR30146">
    <property type="entry name" value="LACI-RELATED TRANSCRIPTIONAL REPRESSOR"/>
    <property type="match status" value="1"/>
</dbReference>
<dbReference type="RefSeq" id="WP_195810849.1">
    <property type="nucleotide sequence ID" value="NZ_CP064795.1"/>
</dbReference>
<keyword evidence="6" id="KW-1185">Reference proteome</keyword>
<reference evidence="5 6" key="1">
    <citation type="submission" date="2020-11" db="EMBL/GenBank/DDBJ databases">
        <title>Complete genome sequence for Salinimonas sp. strain G2-b.</title>
        <authorList>
            <person name="Park S.-J."/>
        </authorList>
    </citation>
    <scope>NUCLEOTIDE SEQUENCE [LARGE SCALE GENOMIC DNA]</scope>
    <source>
        <strain evidence="5 6">G2-b</strain>
    </source>
</reference>
<dbReference type="Pfam" id="PF13377">
    <property type="entry name" value="Peripla_BP_3"/>
    <property type="match status" value="1"/>
</dbReference>
<dbReference type="GO" id="GO:0003700">
    <property type="term" value="F:DNA-binding transcription factor activity"/>
    <property type="evidence" value="ECO:0007669"/>
    <property type="project" value="TreeGrafter"/>
</dbReference>
<dbReference type="PROSITE" id="PS00356">
    <property type="entry name" value="HTH_LACI_1"/>
    <property type="match status" value="1"/>
</dbReference>
<keyword evidence="3" id="KW-0804">Transcription</keyword>
<dbReference type="SUPFAM" id="SSF53822">
    <property type="entry name" value="Periplasmic binding protein-like I"/>
    <property type="match status" value="1"/>
</dbReference>
<dbReference type="InterPro" id="IPR000843">
    <property type="entry name" value="HTH_LacI"/>
</dbReference>
<evidence type="ECO:0000259" key="4">
    <source>
        <dbReference type="PROSITE" id="PS50932"/>
    </source>
</evidence>
<dbReference type="InterPro" id="IPR028082">
    <property type="entry name" value="Peripla_BP_I"/>
</dbReference>
<evidence type="ECO:0000313" key="5">
    <source>
        <dbReference type="EMBL" id="QPG05766.1"/>
    </source>
</evidence>
<dbReference type="Gene3D" id="3.40.50.2300">
    <property type="match status" value="2"/>
</dbReference>
<evidence type="ECO:0000256" key="1">
    <source>
        <dbReference type="ARBA" id="ARBA00023015"/>
    </source>
</evidence>
<dbReference type="InterPro" id="IPR046335">
    <property type="entry name" value="LacI/GalR-like_sensor"/>
</dbReference>
<dbReference type="Gene3D" id="1.10.260.40">
    <property type="entry name" value="lambda repressor-like DNA-binding domains"/>
    <property type="match status" value="1"/>
</dbReference>
<dbReference type="GO" id="GO:0000976">
    <property type="term" value="F:transcription cis-regulatory region binding"/>
    <property type="evidence" value="ECO:0007669"/>
    <property type="project" value="TreeGrafter"/>
</dbReference>
<dbReference type="EMBL" id="CP064795">
    <property type="protein sequence ID" value="QPG05766.1"/>
    <property type="molecule type" value="Genomic_DNA"/>
</dbReference>
<dbReference type="CDD" id="cd01392">
    <property type="entry name" value="HTH_LacI"/>
    <property type="match status" value="1"/>
</dbReference>
<dbReference type="AlphaFoldDB" id="A0A7S9HCZ2"/>
<evidence type="ECO:0000256" key="2">
    <source>
        <dbReference type="ARBA" id="ARBA00023125"/>
    </source>
</evidence>
<dbReference type="SMART" id="SM00354">
    <property type="entry name" value="HTH_LACI"/>
    <property type="match status" value="1"/>
</dbReference>
<name>A0A7S9HCZ2_9ALTE</name>
<proteinExistence type="predicted"/>
<accession>A0A7S9HCZ2</accession>
<dbReference type="Proteomes" id="UP000595095">
    <property type="component" value="Chromosome"/>
</dbReference>
<dbReference type="Pfam" id="PF00356">
    <property type="entry name" value="LacI"/>
    <property type="match status" value="1"/>
</dbReference>
<dbReference type="PANTHER" id="PTHR30146:SF109">
    <property type="entry name" value="HTH-TYPE TRANSCRIPTIONAL REGULATOR GALS"/>
    <property type="match status" value="1"/>
</dbReference>
<dbReference type="InterPro" id="IPR010982">
    <property type="entry name" value="Lambda_DNA-bd_dom_sf"/>
</dbReference>
<sequence>MTKIQHSTLAMQDIAERAGVSKATVSRVINNPDRVSEKTRARVIAVVSELGYSPNHLAAGLRQGRSKNIAVLLPDITNPYFAPVVQSIEQVAMSQGYSVILNDTQDDPELEKKFASMIFTRQIDGIITNSARLPFPVPLGTSAPALPPMVNASEFCDTPDVIKVGVDNYQIGRDATEFLLHQGHTAIAVLAGPENQHSSVERLRGFVDVLQENNLPFPSHWVFHSDYSMAGGDQGARSLMQWRERPTAIFSFGDLASFGVMHALRELGYNIPEDVSVMSVDGIAMGEYLAPPLTTIAQPLTEIGRTSAQLLIDIIEGRPPQKTTYMLAHHTIVRKSVRAYRR</sequence>
<organism evidence="5 6">
    <name type="scientific">Salinimonas marina</name>
    <dbReference type="NCBI Taxonomy" id="2785918"/>
    <lineage>
        <taxon>Bacteria</taxon>
        <taxon>Pseudomonadati</taxon>
        <taxon>Pseudomonadota</taxon>
        <taxon>Gammaproteobacteria</taxon>
        <taxon>Alteromonadales</taxon>
        <taxon>Alteromonadaceae</taxon>
        <taxon>Alteromonas/Salinimonas group</taxon>
        <taxon>Salinimonas</taxon>
    </lineage>
</organism>
<protein>
    <submittedName>
        <fullName evidence="5">LacI family DNA-binding transcriptional regulator</fullName>
    </submittedName>
</protein>
<dbReference type="SUPFAM" id="SSF47413">
    <property type="entry name" value="lambda repressor-like DNA-binding domains"/>
    <property type="match status" value="1"/>
</dbReference>
<feature type="domain" description="HTH lacI-type" evidence="4">
    <location>
        <begin position="11"/>
        <end position="63"/>
    </location>
</feature>
<evidence type="ECO:0000256" key="3">
    <source>
        <dbReference type="ARBA" id="ARBA00023163"/>
    </source>
</evidence>
<keyword evidence="2 5" id="KW-0238">DNA-binding</keyword>
<dbReference type="PROSITE" id="PS50932">
    <property type="entry name" value="HTH_LACI_2"/>
    <property type="match status" value="1"/>
</dbReference>
<gene>
    <name evidence="5" type="ORF">IT774_00265</name>
</gene>
<evidence type="ECO:0000313" key="6">
    <source>
        <dbReference type="Proteomes" id="UP000595095"/>
    </source>
</evidence>
<keyword evidence="1" id="KW-0805">Transcription regulation</keyword>
<dbReference type="KEGG" id="smaa:IT774_00265"/>
<dbReference type="PRINTS" id="PR00036">
    <property type="entry name" value="HTHLACI"/>
</dbReference>